<dbReference type="EMBL" id="CP054056">
    <property type="protein sequence ID" value="QKJ25440.1"/>
    <property type="molecule type" value="Genomic_DNA"/>
</dbReference>
<dbReference type="AlphaFoldDB" id="A0A7D4UIF2"/>
<evidence type="ECO:0000313" key="2">
    <source>
        <dbReference type="EMBL" id="QKJ25440.1"/>
    </source>
</evidence>
<gene>
    <name evidence="2" type="ORF">HRU87_04500</name>
</gene>
<dbReference type="SMART" id="SM00257">
    <property type="entry name" value="LysM"/>
    <property type="match status" value="1"/>
</dbReference>
<dbReference type="Gene3D" id="3.10.350.10">
    <property type="entry name" value="LysM domain"/>
    <property type="match status" value="1"/>
</dbReference>
<dbReference type="CDD" id="cd00118">
    <property type="entry name" value="LysM"/>
    <property type="match status" value="1"/>
</dbReference>
<dbReference type="InterPro" id="IPR036779">
    <property type="entry name" value="LysM_dom_sf"/>
</dbReference>
<name>A0A7D4UIF2_9MICO</name>
<feature type="domain" description="LysM" evidence="1">
    <location>
        <begin position="50"/>
        <end position="99"/>
    </location>
</feature>
<dbReference type="Pfam" id="PF01476">
    <property type="entry name" value="LysM"/>
    <property type="match status" value="1"/>
</dbReference>
<dbReference type="KEGG" id="aqg:HRU87_04500"/>
<organism evidence="2 3">
    <name type="scientific">Aquiluna borgnonia</name>
    <dbReference type="NCBI Taxonomy" id="2499157"/>
    <lineage>
        <taxon>Bacteria</taxon>
        <taxon>Bacillati</taxon>
        <taxon>Actinomycetota</taxon>
        <taxon>Actinomycetes</taxon>
        <taxon>Micrococcales</taxon>
        <taxon>Microbacteriaceae</taxon>
        <taxon>Luna cluster</taxon>
        <taxon>Luna-1 subcluster</taxon>
        <taxon>Aquiluna</taxon>
    </lineage>
</organism>
<evidence type="ECO:0000313" key="3">
    <source>
        <dbReference type="Proteomes" id="UP000501003"/>
    </source>
</evidence>
<keyword evidence="3" id="KW-1185">Reference proteome</keyword>
<sequence>MEIMSVVTSYRLTNPRRLFRGIAILALAVSFSFASISGSVAGNETPGELVYVTVQPGDSLWSLAEQHAGSQDPRDWIADVVLMNALVSSELEPGQQIALP</sequence>
<protein>
    <submittedName>
        <fullName evidence="2">LysM peptidoglycan-binding domain-containing protein</fullName>
    </submittedName>
</protein>
<dbReference type="RefSeq" id="WP_173493737.1">
    <property type="nucleotide sequence ID" value="NZ_CP054056.1"/>
</dbReference>
<reference evidence="2 3" key="1">
    <citation type="submission" date="2020-05" db="EMBL/GenBank/DDBJ databases">
        <title>Aquirufa sp. strain 15G-AUS-rot a new Aquirufa species.</title>
        <authorList>
            <person name="Pitt A."/>
            <person name="Hahn M.W."/>
        </authorList>
    </citation>
    <scope>NUCLEOTIDE SEQUENCE [LARGE SCALE GENOMIC DNA]</scope>
    <source>
        <strain evidence="2 3">15G-AUS-rot</strain>
    </source>
</reference>
<evidence type="ECO:0000259" key="1">
    <source>
        <dbReference type="PROSITE" id="PS51782"/>
    </source>
</evidence>
<proteinExistence type="predicted"/>
<dbReference type="SUPFAM" id="SSF54106">
    <property type="entry name" value="LysM domain"/>
    <property type="match status" value="1"/>
</dbReference>
<accession>A0A7D4UIF2</accession>
<dbReference type="PROSITE" id="PS51782">
    <property type="entry name" value="LYSM"/>
    <property type="match status" value="1"/>
</dbReference>
<dbReference type="Proteomes" id="UP000501003">
    <property type="component" value="Chromosome"/>
</dbReference>
<dbReference type="InterPro" id="IPR018392">
    <property type="entry name" value="LysM"/>
</dbReference>